<evidence type="ECO:0000313" key="2">
    <source>
        <dbReference type="EMBL" id="GIJ46661.1"/>
    </source>
</evidence>
<dbReference type="Proteomes" id="UP000619260">
    <property type="component" value="Unassembled WGS sequence"/>
</dbReference>
<dbReference type="EMBL" id="BOPF01000012">
    <property type="protein sequence ID" value="GIJ46661.1"/>
    <property type="molecule type" value="Genomic_DNA"/>
</dbReference>
<reference evidence="2" key="1">
    <citation type="submission" date="2021-01" db="EMBL/GenBank/DDBJ databases">
        <title>Whole genome shotgun sequence of Virgisporangium aliadipatigenens NBRC 105644.</title>
        <authorList>
            <person name="Komaki H."/>
            <person name="Tamura T."/>
        </authorList>
    </citation>
    <scope>NUCLEOTIDE SEQUENCE</scope>
    <source>
        <strain evidence="2">NBRC 105644</strain>
    </source>
</reference>
<evidence type="ECO:0000256" key="1">
    <source>
        <dbReference type="SAM" id="SignalP"/>
    </source>
</evidence>
<evidence type="ECO:0000313" key="3">
    <source>
        <dbReference type="Proteomes" id="UP000619260"/>
    </source>
</evidence>
<protein>
    <recommendedName>
        <fullName evidence="4">Secreted protein</fullName>
    </recommendedName>
</protein>
<dbReference type="AlphaFoldDB" id="A0A8J4DR35"/>
<keyword evidence="1" id="KW-0732">Signal</keyword>
<accession>A0A8J4DR35</accession>
<evidence type="ECO:0008006" key="4">
    <source>
        <dbReference type="Google" id="ProtNLM"/>
    </source>
</evidence>
<proteinExistence type="predicted"/>
<keyword evidence="3" id="KW-1185">Reference proteome</keyword>
<sequence>MIGKRVVTAALAVSVAVGLGLLNAPAATAAPAGKRVERGMVITGFDEGVAHRNGYKIVTYPDGTKQSVPIDGRSAKRKGPVLKVQRAARQNNDRNEVWGNCGKSWIALSKVRRWTVSVASGFTNAPYPAVAWSWNVQLADSVGTRVESYESVIGLRDYATRGWFNIRQVNRSYAFIQSGVVVLVNGYVCHPGRPDVSVRT</sequence>
<dbReference type="RefSeq" id="WP_203900186.1">
    <property type="nucleotide sequence ID" value="NZ_BOPF01000012.1"/>
</dbReference>
<gene>
    <name evidence="2" type="ORF">Val02_35470</name>
</gene>
<name>A0A8J4DR35_9ACTN</name>
<feature type="chain" id="PRO_5035304709" description="Secreted protein" evidence="1">
    <location>
        <begin position="30"/>
        <end position="200"/>
    </location>
</feature>
<comment type="caution">
    <text evidence="2">The sequence shown here is derived from an EMBL/GenBank/DDBJ whole genome shotgun (WGS) entry which is preliminary data.</text>
</comment>
<organism evidence="2 3">
    <name type="scientific">Virgisporangium aliadipatigenens</name>
    <dbReference type="NCBI Taxonomy" id="741659"/>
    <lineage>
        <taxon>Bacteria</taxon>
        <taxon>Bacillati</taxon>
        <taxon>Actinomycetota</taxon>
        <taxon>Actinomycetes</taxon>
        <taxon>Micromonosporales</taxon>
        <taxon>Micromonosporaceae</taxon>
        <taxon>Virgisporangium</taxon>
    </lineage>
</organism>
<feature type="signal peptide" evidence="1">
    <location>
        <begin position="1"/>
        <end position="29"/>
    </location>
</feature>